<evidence type="ECO:0008006" key="3">
    <source>
        <dbReference type="Google" id="ProtNLM"/>
    </source>
</evidence>
<evidence type="ECO:0000313" key="1">
    <source>
        <dbReference type="EMBL" id="KAF0135045.1"/>
    </source>
</evidence>
<gene>
    <name evidence="1" type="ORF">FD145_183</name>
</gene>
<dbReference type="InterPro" id="IPR016024">
    <property type="entry name" value="ARM-type_fold"/>
</dbReference>
<name>A0A833P0E3_UNCSA</name>
<dbReference type="InterPro" id="IPR011989">
    <property type="entry name" value="ARM-like"/>
</dbReference>
<dbReference type="SUPFAM" id="SSF48371">
    <property type="entry name" value="ARM repeat"/>
    <property type="match status" value="1"/>
</dbReference>
<protein>
    <recommendedName>
        <fullName evidence="3">HEAT repeat domain-containing protein</fullName>
    </recommendedName>
</protein>
<comment type="caution">
    <text evidence="1">The sequence shown here is derived from an EMBL/GenBank/DDBJ whole genome shotgun (WGS) entry which is preliminary data.</text>
</comment>
<dbReference type="Pfam" id="PF13646">
    <property type="entry name" value="HEAT_2"/>
    <property type="match status" value="1"/>
</dbReference>
<dbReference type="EMBL" id="WPAF01000002">
    <property type="protein sequence ID" value="KAF0135045.1"/>
    <property type="molecule type" value="Genomic_DNA"/>
</dbReference>
<dbReference type="AlphaFoldDB" id="A0A833P0E3"/>
<dbReference type="Gene3D" id="1.25.10.10">
    <property type="entry name" value="Leucine-rich Repeat Variant"/>
    <property type="match status" value="1"/>
</dbReference>
<dbReference type="Proteomes" id="UP000488506">
    <property type="component" value="Unassembled WGS sequence"/>
</dbReference>
<proteinExistence type="predicted"/>
<evidence type="ECO:0000313" key="2">
    <source>
        <dbReference type="Proteomes" id="UP000488506"/>
    </source>
</evidence>
<reference evidence="1 2" key="1">
    <citation type="submission" date="2019-12" db="EMBL/GenBank/DDBJ databases">
        <authorList>
            <person name="Wolfe R."/>
            <person name="Danczak R."/>
            <person name="Wilkins M."/>
        </authorList>
    </citation>
    <scope>NUCLEOTIDE SEQUENCE [LARGE SCALE GENOMIC DNA]</scope>
    <source>
        <strain evidence="1">X2_MaxBin.013</strain>
    </source>
</reference>
<accession>A0A833P0E3</accession>
<organism evidence="1 2">
    <name type="scientific">Candidatus Saganbacteria bacterium</name>
    <dbReference type="NCBI Taxonomy" id="2575572"/>
    <lineage>
        <taxon>Bacteria</taxon>
        <taxon>Bacillati</taxon>
        <taxon>Saganbacteria</taxon>
    </lineage>
</organism>
<sequence length="275" mass="30925">MFSVNLLPFQVYAFGQAGCNPPQKPDEVKQYIDDLGSKNQKNGWRIRLRGEDGLLRVLRSNMGGEKRVNIINELLKNLASGDYEKRKAIIRILVILLRSEKSDSPLFSEPSLRQRVADTFIRIFDQSAWGIKELLVLGLSTLVKRGLPDELSSRIFFLLVASAKSNNWRIRTASIESLGSLFKSNLITLNLQKQIEDKKNEVIPVLIAVMKDSHSDGVVKLVVAKILVKLGDREQAIPALIAALNSPEWFIRKAAADALRKLQVMVIIDDGIFYE</sequence>